<evidence type="ECO:0000256" key="1">
    <source>
        <dbReference type="SAM" id="Phobius"/>
    </source>
</evidence>
<feature type="transmembrane region" description="Helical" evidence="1">
    <location>
        <begin position="701"/>
        <end position="720"/>
    </location>
</feature>
<proteinExistence type="predicted"/>
<gene>
    <name evidence="2" type="ORF">J5W02_13985</name>
</gene>
<comment type="caution">
    <text evidence="2">The sequence shown here is derived from an EMBL/GenBank/DDBJ whole genome shotgun (WGS) entry which is preliminary data.</text>
</comment>
<feature type="transmembrane region" description="Helical" evidence="1">
    <location>
        <begin position="673"/>
        <end position="694"/>
    </location>
</feature>
<evidence type="ECO:0000313" key="2">
    <source>
        <dbReference type="EMBL" id="MBW7573920.1"/>
    </source>
</evidence>
<sequence>MIALAAGFDGSINIDTRIDSTGFNRGIRGISSEMDGLGGSLKKLAAIVATVFSVRTIVNFGKASIKASTDLSNAMIGLQSIVDGQGRSFADSQAFLQKYISDGLIPATDAVTAYKNLAMRGYTDPQIQSALTALKDSAAFGRQASLTLGQAVSSATEGLKNENSILVDNAGVTKNVSVMWADYAASIGVGVQSLTKQQKIQAEVTGIMQETRFQTGDAAKIANTYSGEVLKLGYNFNNLKIAIGNALIPMAQAVLPGLNAIITALTRVANLFAQVTTALFGRQAAQQQAVANTASNIASNSNDAAKAQSKLADATKKAAKAADNSVASFDELNVLQQDTGSTAADQNTPDVSTGAAGVTADQELGAGVTVSPAVQAAADVIKGIFADIDKALGPTKETLAGLWTEFQRLGGFAWQGLLDFYNTFLVPVGKWTLGVGIPGFIHAMKDGMSKVDWNKINTALHNVWEALTPFAINVGSGLLWFYENVLVPFDVWKDNNIIPLFLDALASGINILNGIITALQPLALWLFDNFLKPLAEWTGGVIVSVLTSIKDALGGVSDWINQNQGVVQGATITVGAFFAAWKATELLAFIQMSGGVVAALGSLTGSIIAGTVAKLTDKAETIALTAMYAKDFVVSVAQSTAALLTNAAQWVVTTAAKIADAVAQWAATAAVTAWNAICVIATAVTTAFGAAVAFLTSPIGLVILAIAAVIAIVVLLVTHWNQVKEAGAAAWAWIQNAWNSAAKWFQDNVLTPLENGFKSSINFMIGLVEGFINGFIDGINSIITLLNRIHIDIPDWDIFGDMRGQSFGFDIPKMGRLSIPRLATGAVIPPRAEFAAILGDQRSGTNIEAPEGLIRSIVSDELSKINFSPEVRVIASGNDAGLVRWMKFEIEQDNRRVGPVMATGGGR</sequence>
<dbReference type="EMBL" id="JAGFNZ010000006">
    <property type="protein sequence ID" value="MBW7573920.1"/>
    <property type="molecule type" value="Genomic_DNA"/>
</dbReference>
<name>A0ABS7DSX6_9FIRM</name>
<keyword evidence="1" id="KW-0472">Membrane</keyword>
<keyword evidence="1" id="KW-1133">Transmembrane helix</keyword>
<protein>
    <recommendedName>
        <fullName evidence="4">Phage-related protein</fullName>
    </recommendedName>
</protein>
<keyword evidence="1" id="KW-0812">Transmembrane</keyword>
<reference evidence="2 3" key="1">
    <citation type="submission" date="2021-03" db="EMBL/GenBank/DDBJ databases">
        <title>Caproiciproducens sp. nov. isolated from feces of cow.</title>
        <authorList>
            <person name="Choi J.-Y."/>
        </authorList>
    </citation>
    <scope>NUCLEOTIDE SEQUENCE [LARGE SCALE GENOMIC DNA]</scope>
    <source>
        <strain evidence="2 3">AGMB10547</strain>
    </source>
</reference>
<organism evidence="2 3">
    <name type="scientific">Caproiciproducens faecalis</name>
    <dbReference type="NCBI Taxonomy" id="2820301"/>
    <lineage>
        <taxon>Bacteria</taxon>
        <taxon>Bacillati</taxon>
        <taxon>Bacillota</taxon>
        <taxon>Clostridia</taxon>
        <taxon>Eubacteriales</taxon>
        <taxon>Acutalibacteraceae</taxon>
        <taxon>Caproiciproducens</taxon>
    </lineage>
</organism>
<accession>A0ABS7DSX6</accession>
<evidence type="ECO:0008006" key="4">
    <source>
        <dbReference type="Google" id="ProtNLM"/>
    </source>
</evidence>
<dbReference type="RefSeq" id="WP_219966322.1">
    <property type="nucleotide sequence ID" value="NZ_JAGFNZ010000006.1"/>
</dbReference>
<keyword evidence="3" id="KW-1185">Reference proteome</keyword>
<dbReference type="Proteomes" id="UP000719942">
    <property type="component" value="Unassembled WGS sequence"/>
</dbReference>
<evidence type="ECO:0000313" key="3">
    <source>
        <dbReference type="Proteomes" id="UP000719942"/>
    </source>
</evidence>